<reference evidence="15 16" key="1">
    <citation type="submission" date="2023-11" db="EMBL/GenBank/DDBJ databases">
        <title>Halocaridina rubra genome assembly.</title>
        <authorList>
            <person name="Smith C."/>
        </authorList>
    </citation>
    <scope>NUCLEOTIDE SEQUENCE [LARGE SCALE GENOMIC DNA]</scope>
    <source>
        <strain evidence="15">EP-1</strain>
        <tissue evidence="15">Whole</tissue>
    </source>
</reference>
<dbReference type="GO" id="GO:0061665">
    <property type="term" value="F:SUMO ligase activity"/>
    <property type="evidence" value="ECO:0007669"/>
    <property type="project" value="TreeGrafter"/>
</dbReference>
<dbReference type="PROSITE" id="PS51044">
    <property type="entry name" value="ZF_SP_RING"/>
    <property type="match status" value="1"/>
</dbReference>
<dbReference type="SUPFAM" id="SSF57850">
    <property type="entry name" value="RING/U-box"/>
    <property type="match status" value="1"/>
</dbReference>
<evidence type="ECO:0000256" key="8">
    <source>
        <dbReference type="ARBA" id="ARBA00022786"/>
    </source>
</evidence>
<organism evidence="15 16">
    <name type="scientific">Halocaridina rubra</name>
    <name type="common">Hawaiian red shrimp</name>
    <dbReference type="NCBI Taxonomy" id="373956"/>
    <lineage>
        <taxon>Eukaryota</taxon>
        <taxon>Metazoa</taxon>
        <taxon>Ecdysozoa</taxon>
        <taxon>Arthropoda</taxon>
        <taxon>Crustacea</taxon>
        <taxon>Multicrustacea</taxon>
        <taxon>Malacostraca</taxon>
        <taxon>Eumalacostraca</taxon>
        <taxon>Eucarida</taxon>
        <taxon>Decapoda</taxon>
        <taxon>Pleocyemata</taxon>
        <taxon>Caridea</taxon>
        <taxon>Atyoidea</taxon>
        <taxon>Atyidae</taxon>
        <taxon>Halocaridina</taxon>
    </lineage>
</organism>
<dbReference type="Gene3D" id="3.30.40.10">
    <property type="entry name" value="Zinc/RING finger domain, C3HC4 (zinc finger)"/>
    <property type="match status" value="1"/>
</dbReference>
<gene>
    <name evidence="15" type="ORF">SK128_016272</name>
</gene>
<evidence type="ECO:0000313" key="15">
    <source>
        <dbReference type="EMBL" id="KAK7069700.1"/>
    </source>
</evidence>
<keyword evidence="5" id="KW-0808">Transferase</keyword>
<evidence type="ECO:0000313" key="16">
    <source>
        <dbReference type="Proteomes" id="UP001381693"/>
    </source>
</evidence>
<evidence type="ECO:0000256" key="12">
    <source>
        <dbReference type="ARBA" id="ARBA00032533"/>
    </source>
</evidence>
<dbReference type="AlphaFoldDB" id="A0AAN9A279"/>
<evidence type="ECO:0000256" key="10">
    <source>
        <dbReference type="ARBA" id="ARBA00023242"/>
    </source>
</evidence>
<comment type="pathway">
    <text evidence="2">Protein modification; protein sumoylation.</text>
</comment>
<comment type="caution">
    <text evidence="15">The sequence shown here is derived from an EMBL/GenBank/DDBJ whole genome shotgun (WGS) entry which is preliminary data.</text>
</comment>
<evidence type="ECO:0000256" key="2">
    <source>
        <dbReference type="ARBA" id="ARBA00004718"/>
    </source>
</evidence>
<feature type="domain" description="SP-RING-type" evidence="14">
    <location>
        <begin position="138"/>
        <end position="191"/>
    </location>
</feature>
<keyword evidence="7 13" id="KW-0863">Zinc-finger</keyword>
<keyword evidence="8" id="KW-0833">Ubl conjugation pathway</keyword>
<evidence type="ECO:0000256" key="4">
    <source>
        <dbReference type="ARBA" id="ARBA00020923"/>
    </source>
</evidence>
<keyword evidence="10" id="KW-0539">Nucleus</keyword>
<evidence type="ECO:0000256" key="13">
    <source>
        <dbReference type="PROSITE-ProRule" id="PRU00452"/>
    </source>
</evidence>
<evidence type="ECO:0000256" key="7">
    <source>
        <dbReference type="ARBA" id="ARBA00022771"/>
    </source>
</evidence>
<dbReference type="GO" id="GO:0016925">
    <property type="term" value="P:protein sumoylation"/>
    <property type="evidence" value="ECO:0007669"/>
    <property type="project" value="TreeGrafter"/>
</dbReference>
<evidence type="ECO:0000256" key="1">
    <source>
        <dbReference type="ARBA" id="ARBA00004123"/>
    </source>
</evidence>
<dbReference type="GO" id="GO:0030915">
    <property type="term" value="C:Smc5-Smc6 complex"/>
    <property type="evidence" value="ECO:0007669"/>
    <property type="project" value="InterPro"/>
</dbReference>
<dbReference type="Proteomes" id="UP001381693">
    <property type="component" value="Unassembled WGS sequence"/>
</dbReference>
<evidence type="ECO:0000256" key="6">
    <source>
        <dbReference type="ARBA" id="ARBA00022723"/>
    </source>
</evidence>
<name>A0AAN9A279_HALRR</name>
<dbReference type="GO" id="GO:0008270">
    <property type="term" value="F:zinc ion binding"/>
    <property type="evidence" value="ECO:0007669"/>
    <property type="project" value="UniProtKB-KW"/>
</dbReference>
<dbReference type="GO" id="GO:0005634">
    <property type="term" value="C:nucleus"/>
    <property type="evidence" value="ECO:0007669"/>
    <property type="project" value="UniProtKB-SubCell"/>
</dbReference>
<comment type="subcellular location">
    <subcellularLocation>
        <location evidence="1">Nucleus</location>
    </subcellularLocation>
</comment>
<keyword evidence="16" id="KW-1185">Reference proteome</keyword>
<feature type="non-terminal residue" evidence="15">
    <location>
        <position position="191"/>
    </location>
</feature>
<evidence type="ECO:0000256" key="5">
    <source>
        <dbReference type="ARBA" id="ARBA00022679"/>
    </source>
</evidence>
<evidence type="ECO:0000256" key="9">
    <source>
        <dbReference type="ARBA" id="ARBA00022833"/>
    </source>
</evidence>
<dbReference type="InterPro" id="IPR013083">
    <property type="entry name" value="Znf_RING/FYVE/PHD"/>
</dbReference>
<dbReference type="PANTHER" id="PTHR21330:SF1">
    <property type="entry name" value="E3 SUMO-PROTEIN LIGASE NSE2"/>
    <property type="match status" value="1"/>
</dbReference>
<keyword evidence="9" id="KW-0862">Zinc</keyword>
<evidence type="ECO:0000256" key="11">
    <source>
        <dbReference type="ARBA" id="ARBA00031731"/>
    </source>
</evidence>
<dbReference type="PANTHER" id="PTHR21330">
    <property type="entry name" value="E3 SUMO-PROTEIN LIGASE NSE2"/>
    <property type="match status" value="1"/>
</dbReference>
<evidence type="ECO:0000256" key="3">
    <source>
        <dbReference type="ARBA" id="ARBA00008212"/>
    </source>
</evidence>
<evidence type="ECO:0000259" key="14">
    <source>
        <dbReference type="PROSITE" id="PS51044"/>
    </source>
</evidence>
<dbReference type="InterPro" id="IPR026846">
    <property type="entry name" value="Nse2(Mms21)"/>
</dbReference>
<accession>A0AAN9A279</accession>
<sequence>MATAMEDPADMQLKNIESVREMAKKTMNCLIYLTDDSEKLDCLMTLEEVLQDCAIAEHQLQESKRGAVEANQEFLEKFNEALETDSTLSPVDHYTQMYESVLQDRMNFKPDDEICGSDNEVRFVRHQLEALHGQTHASNTEEIITYERNSLIDPITKVRMTDPVRNRLCGHVYEKSSALEMMKQNRRKKTF</sequence>
<keyword evidence="6" id="KW-0479">Metal-binding</keyword>
<protein>
    <recommendedName>
        <fullName evidence="4">E3 SUMO-protein ligase NSE2</fullName>
    </recommendedName>
    <alternativeName>
        <fullName evidence="11">E3 SUMO-protein transferase NSE2</fullName>
    </alternativeName>
    <alternativeName>
        <fullName evidence="12">Non-structural maintenance of chromosomes element 2 homolog</fullName>
    </alternativeName>
</protein>
<dbReference type="InterPro" id="IPR004181">
    <property type="entry name" value="Znf_MIZ"/>
</dbReference>
<dbReference type="GO" id="GO:0000724">
    <property type="term" value="P:double-strand break repair via homologous recombination"/>
    <property type="evidence" value="ECO:0007669"/>
    <property type="project" value="InterPro"/>
</dbReference>
<dbReference type="Pfam" id="PF11789">
    <property type="entry name" value="zf-Nse"/>
    <property type="match status" value="1"/>
</dbReference>
<proteinExistence type="inferred from homology"/>
<comment type="similarity">
    <text evidence="3">Belongs to the NSE2 family.</text>
</comment>
<dbReference type="EMBL" id="JAXCGZ010015946">
    <property type="protein sequence ID" value="KAK7069700.1"/>
    <property type="molecule type" value="Genomic_DNA"/>
</dbReference>